<keyword evidence="2" id="KW-1185">Reference proteome</keyword>
<dbReference type="Proteomes" id="UP001575652">
    <property type="component" value="Unassembled WGS sequence"/>
</dbReference>
<accession>A0ABV4UL92</accession>
<proteinExistence type="predicted"/>
<evidence type="ECO:0000313" key="2">
    <source>
        <dbReference type="Proteomes" id="UP001575652"/>
    </source>
</evidence>
<dbReference type="PANTHER" id="PTHR10668">
    <property type="entry name" value="PHYTOENE DEHYDROGENASE"/>
    <property type="match status" value="1"/>
</dbReference>
<reference evidence="1 2" key="1">
    <citation type="submission" date="2024-09" db="EMBL/GenBank/DDBJ databases">
        <authorList>
            <person name="Salinas-Garcia M.A."/>
            <person name="Prieme A."/>
        </authorList>
    </citation>
    <scope>NUCLEOTIDE SEQUENCE [LARGE SCALE GENOMIC DNA]</scope>
    <source>
        <strain evidence="1 2">DSM 21081</strain>
    </source>
</reference>
<organism evidence="1 2">
    <name type="scientific">Arthrobacter halodurans</name>
    <dbReference type="NCBI Taxonomy" id="516699"/>
    <lineage>
        <taxon>Bacteria</taxon>
        <taxon>Bacillati</taxon>
        <taxon>Actinomycetota</taxon>
        <taxon>Actinomycetes</taxon>
        <taxon>Micrococcales</taxon>
        <taxon>Micrococcaceae</taxon>
        <taxon>Arthrobacter</taxon>
    </lineage>
</organism>
<dbReference type="Pfam" id="PF13450">
    <property type="entry name" value="NAD_binding_8"/>
    <property type="match status" value="1"/>
</dbReference>
<dbReference type="RefSeq" id="WP_373970901.1">
    <property type="nucleotide sequence ID" value="NZ_JBHDLJ010000002.1"/>
</dbReference>
<dbReference type="InterPro" id="IPR036188">
    <property type="entry name" value="FAD/NAD-bd_sf"/>
</dbReference>
<dbReference type="SUPFAM" id="SSF51905">
    <property type="entry name" value="FAD/NAD(P)-binding domain"/>
    <property type="match status" value="1"/>
</dbReference>
<comment type="caution">
    <text evidence="1">The sequence shown here is derived from an EMBL/GenBank/DDBJ whole genome shotgun (WGS) entry which is preliminary data.</text>
</comment>
<name>A0ABV4UL92_9MICC</name>
<sequence length="475" mass="49991">MEGTAAVVGAGANGLTAAALLAVAGMRVTVYEQADTPGGAARSSAVLGEGTVTDLGAAAHPFGVNSPAFHALGLEDRGLEWIHPRYPMAHPLPGLESAILHRDAEETARGLGADGPAWLRVHAPVTRHPREALENVLGPLVRVPPHPLTMVEFGLRAAWPAALLARAAFRGGHARALFAGSSAHSTLPLTQPFTAAFGTIFGGLGHTTGWPVAKGGTQRITDALAAVVLENGGTIRTGTKVTDLRELPAADAVLLDLTPRQLLALEGTGLPDRYRRHLQRWRYGCGVYKVDYLLDGPVPWSDPRTGGAGTVHVGGTFEELLEAERLVNRGRIPERPFVMVSQQSAADPSRAPAGRQVLWAYAHVPNGSREPMGGRIDAQIERFAPGFRDRIIGRVETSPTELEAWNPNLVGGDIGGGSLAGLQQVFRPAPTLKPYNTGAPGVYVCSSSTPPGGGVHGMAGHNAARAVLRDLRRAR</sequence>
<dbReference type="PANTHER" id="PTHR10668:SF105">
    <property type="entry name" value="DEHYDROGENASE-RELATED"/>
    <property type="match status" value="1"/>
</dbReference>
<evidence type="ECO:0000313" key="1">
    <source>
        <dbReference type="EMBL" id="MFB0833741.1"/>
    </source>
</evidence>
<protein>
    <submittedName>
        <fullName evidence="1">Phytoene desaturase family protein</fullName>
    </submittedName>
</protein>
<dbReference type="Gene3D" id="3.50.50.60">
    <property type="entry name" value="FAD/NAD(P)-binding domain"/>
    <property type="match status" value="2"/>
</dbReference>
<dbReference type="EMBL" id="JBHDLJ010000002">
    <property type="protein sequence ID" value="MFB0833741.1"/>
    <property type="molecule type" value="Genomic_DNA"/>
</dbReference>
<gene>
    <name evidence="1" type="ORF">ACETWP_03995</name>
</gene>